<feature type="domain" description="BioF2-like acetyltransferase" evidence="1">
    <location>
        <begin position="183"/>
        <end position="321"/>
    </location>
</feature>
<evidence type="ECO:0000313" key="3">
    <source>
        <dbReference type="Proteomes" id="UP000008207"/>
    </source>
</evidence>
<dbReference type="STRING" id="460265.Mnod_5558"/>
<dbReference type="KEGG" id="mno:Mnod_5558"/>
<dbReference type="OrthoDB" id="213519at2"/>
<name>B8IP82_METNO</name>
<dbReference type="InterPro" id="IPR038740">
    <property type="entry name" value="BioF2-like_GNAT_dom"/>
</dbReference>
<evidence type="ECO:0000259" key="1">
    <source>
        <dbReference type="Pfam" id="PF13480"/>
    </source>
</evidence>
<dbReference type="Pfam" id="PF13480">
    <property type="entry name" value="Acetyltransf_6"/>
    <property type="match status" value="1"/>
</dbReference>
<accession>B8IP82</accession>
<reference evidence="2 3" key="1">
    <citation type="submission" date="2009-01" db="EMBL/GenBank/DDBJ databases">
        <title>Complete sequence of chromosome of Methylobacterium nodulans ORS 2060.</title>
        <authorList>
            <consortium name="US DOE Joint Genome Institute"/>
            <person name="Lucas S."/>
            <person name="Copeland A."/>
            <person name="Lapidus A."/>
            <person name="Glavina del Rio T."/>
            <person name="Dalin E."/>
            <person name="Tice H."/>
            <person name="Bruce D."/>
            <person name="Goodwin L."/>
            <person name="Pitluck S."/>
            <person name="Sims D."/>
            <person name="Brettin T."/>
            <person name="Detter J.C."/>
            <person name="Han C."/>
            <person name="Larimer F."/>
            <person name="Land M."/>
            <person name="Hauser L."/>
            <person name="Kyrpides N."/>
            <person name="Ivanova N."/>
            <person name="Marx C.J."/>
            <person name="Richardson P."/>
        </authorList>
    </citation>
    <scope>NUCLEOTIDE SEQUENCE [LARGE SCALE GENOMIC DNA]</scope>
    <source>
        <strain evidence="3">LMG 21967 / CNCM I-2342 / ORS 2060</strain>
    </source>
</reference>
<protein>
    <recommendedName>
        <fullName evidence="1">BioF2-like acetyltransferase domain-containing protein</fullName>
    </recommendedName>
</protein>
<dbReference type="eggNOG" id="COG5653">
    <property type="taxonomic scope" value="Bacteria"/>
</dbReference>
<dbReference type="InterPro" id="IPR016181">
    <property type="entry name" value="Acyl_CoA_acyltransferase"/>
</dbReference>
<evidence type="ECO:0000313" key="2">
    <source>
        <dbReference type="EMBL" id="ACL60400.1"/>
    </source>
</evidence>
<dbReference type="AlphaFoldDB" id="B8IP82"/>
<dbReference type="Proteomes" id="UP000008207">
    <property type="component" value="Chromosome"/>
</dbReference>
<dbReference type="HOGENOM" id="CLU_051159_1_0_5"/>
<sequence>MNAPVPSRAAAALRAEIMPVASLDQEAWDALMARAAAPSPDYSRRMIEAHRAHGLAPSDLACLAVRDGAALLALLPFRFARLSLRGRLATPFTSPTITATAPLVAGGPAFAPALAALTDGLARVSPAWWWPLLPEEMPAGRGLLGAMAQAGWDVAPVSSFARPVLDRHASHAAYLAANPNKGRLKDLRRRRRRLDEAGAVSLESIGPEGDLAAATAAFLALERSGWKGRTGTALASRPATVAFAAALFRAGSGPVMARADLLRLDGIPIAASLALVCGRTVFLLKTAYDERHAAFAPGALLEAEIVRALHEGGEADRLDSVTRESRVLSDLYPARTAIAEIAATAPGGPSASGLAARLRRYHALRQRAVAVRTALRRMLGRG</sequence>
<dbReference type="EMBL" id="CP001349">
    <property type="protein sequence ID" value="ACL60400.1"/>
    <property type="molecule type" value="Genomic_DNA"/>
</dbReference>
<keyword evidence="3" id="KW-1185">Reference proteome</keyword>
<dbReference type="SUPFAM" id="SSF55729">
    <property type="entry name" value="Acyl-CoA N-acyltransferases (Nat)"/>
    <property type="match status" value="1"/>
</dbReference>
<proteinExistence type="predicted"/>
<gene>
    <name evidence="2" type="ordered locus">Mnod_5558</name>
</gene>
<organism evidence="2 3">
    <name type="scientific">Methylobacterium nodulans (strain LMG 21967 / CNCM I-2342 / ORS 2060)</name>
    <dbReference type="NCBI Taxonomy" id="460265"/>
    <lineage>
        <taxon>Bacteria</taxon>
        <taxon>Pseudomonadati</taxon>
        <taxon>Pseudomonadota</taxon>
        <taxon>Alphaproteobacteria</taxon>
        <taxon>Hyphomicrobiales</taxon>
        <taxon>Methylobacteriaceae</taxon>
        <taxon>Methylobacterium</taxon>
    </lineage>
</organism>
<dbReference type="RefSeq" id="WP_015932005.1">
    <property type="nucleotide sequence ID" value="NC_011894.1"/>
</dbReference>